<reference evidence="1" key="1">
    <citation type="submission" date="2024-02" db="EMBL/GenBank/DDBJ databases">
        <authorList>
            <consortium name="ELIXIR-Norway"/>
            <consortium name="Elixir Norway"/>
        </authorList>
    </citation>
    <scope>NUCLEOTIDE SEQUENCE</scope>
</reference>
<name>A0ABP0UEW1_9BRYO</name>
<sequence>MIKHDPSILQIPYRLHLCDKTRSTPHTIYGHLENEHLLSKNLSRETTFLDVIISTLGLQVKDAVNVT</sequence>
<accession>A0ABP0UEW1</accession>
<proteinExistence type="predicted"/>
<organism evidence="1 2">
    <name type="scientific">Sphagnum troendelagicum</name>
    <dbReference type="NCBI Taxonomy" id="128251"/>
    <lineage>
        <taxon>Eukaryota</taxon>
        <taxon>Viridiplantae</taxon>
        <taxon>Streptophyta</taxon>
        <taxon>Embryophyta</taxon>
        <taxon>Bryophyta</taxon>
        <taxon>Sphagnophytina</taxon>
        <taxon>Sphagnopsida</taxon>
        <taxon>Sphagnales</taxon>
        <taxon>Sphagnaceae</taxon>
        <taxon>Sphagnum</taxon>
    </lineage>
</organism>
<evidence type="ECO:0000313" key="2">
    <source>
        <dbReference type="Proteomes" id="UP001497512"/>
    </source>
</evidence>
<evidence type="ECO:0000313" key="1">
    <source>
        <dbReference type="EMBL" id="CAK9219932.1"/>
    </source>
</evidence>
<keyword evidence="2" id="KW-1185">Reference proteome</keyword>
<dbReference type="Proteomes" id="UP001497512">
    <property type="component" value="Chromosome 3"/>
</dbReference>
<protein>
    <submittedName>
        <fullName evidence="1">Uncharacterized protein</fullName>
    </submittedName>
</protein>
<gene>
    <name evidence="1" type="ORF">CSSPTR1EN2_LOCUS15001</name>
</gene>
<dbReference type="EMBL" id="OZ019895">
    <property type="protein sequence ID" value="CAK9219932.1"/>
    <property type="molecule type" value="Genomic_DNA"/>
</dbReference>
<feature type="non-terminal residue" evidence="1">
    <location>
        <position position="67"/>
    </location>
</feature>